<dbReference type="EMBL" id="MH362766">
    <property type="protein sequence ID" value="AXC34274.1"/>
    <property type="molecule type" value="Genomic_DNA"/>
</dbReference>
<evidence type="ECO:0000313" key="4">
    <source>
        <dbReference type="Proteomes" id="UP000252726"/>
    </source>
</evidence>
<reference evidence="4" key="1">
    <citation type="submission" date="2018-05" db="EMBL/GenBank/DDBJ databases">
        <title>Exploring Bacteriophages for Innovative Applications.</title>
        <authorList>
            <person name="Olsen N.S."/>
            <person name="Kot W."/>
            <person name="Hansen L.H."/>
        </authorList>
    </citation>
    <scope>NUCLEOTIDE SEQUENCE [LARGE SCALE GENOMIC DNA]</scope>
</reference>
<proteinExistence type="predicted"/>
<name>A0A2Z5H4C7_9CAUD</name>
<accession>A0A2Z5H4C7</accession>
<protein>
    <submittedName>
        <fullName evidence="3">Portal protein</fullName>
    </submittedName>
</protein>
<dbReference type="Pfam" id="PF13264">
    <property type="entry name" value="DUF4055"/>
    <property type="match status" value="1"/>
</dbReference>
<dbReference type="Proteomes" id="UP000252726">
    <property type="component" value="Segment"/>
</dbReference>
<organism evidence="3 4">
    <name type="scientific">Escherichia phage Halfdan</name>
    <dbReference type="NCBI Taxonomy" id="2234092"/>
    <lineage>
        <taxon>Viruses</taxon>
        <taxon>Duplodnaviria</taxon>
        <taxon>Heunggongvirae</taxon>
        <taxon>Uroviricota</taxon>
        <taxon>Caudoviricetes</taxon>
        <taxon>Halfdanvirus</taxon>
        <taxon>Halfdanvirus halfdan</taxon>
    </lineage>
</organism>
<dbReference type="RefSeq" id="YP_010731745.1">
    <property type="nucleotide sequence ID" value="NC_072811.1"/>
</dbReference>
<feature type="region of interest" description="Disordered" evidence="1">
    <location>
        <begin position="470"/>
        <end position="515"/>
    </location>
</feature>
<evidence type="ECO:0000256" key="1">
    <source>
        <dbReference type="SAM" id="MobiDB-lite"/>
    </source>
</evidence>
<dbReference type="GeneID" id="79513866"/>
<dbReference type="KEGG" id="vg:79513866"/>
<dbReference type="InterPro" id="IPR025129">
    <property type="entry name" value="DUF4055"/>
</dbReference>
<evidence type="ECO:0000313" key="3">
    <source>
        <dbReference type="EMBL" id="AXC34274.1"/>
    </source>
</evidence>
<feature type="domain" description="DUF4055" evidence="2">
    <location>
        <begin position="280"/>
        <end position="419"/>
    </location>
</feature>
<sequence length="515" mass="56353">MPNVSFIRPELAAVMPLYKKIRDCLSGSDKVKAAGVVYLPMPNEADKSPENIARYKGYKGRAVFYNVARRTLAGLSGQVFARDPVSEIPDALDIVEIDATGTGVSAAQQAKRLLNYALGYARGGIYVDYPNTGEEGATKKELDAGHLRPTITVCDPNTVVNWRTIQVGAKTLLSLVVIAESWPFYDDGFEIKHGCQFRVMSLEYEADENGNVVGETKYKVEIYREKSPTVWNGDNIPKNKSFELKEGPFYPTGPDGSNIQEIPFMFVGSENNDTSVDNPPFIDLCELNLAHYRNSADYEEACYVMGQPTYWFSGLTEEWMKNVLGGQIKLGSWGGVALPPNAQGGLLQMQPNTMPFEAMGHKENQMVALGAKLVEQKSVQRTATEAQQDEAAESSFLAATAKNVSAAFEWAFGWCAFYMGLDESKIVYQLNTDFDLMKLSAADRAETIKEWQGGALTFAEMRAVLRKGGVATEDDAEAKKKIDQEQADQIAATAKAMGEDPAASNPQPSNVGNGG</sequence>
<feature type="compositionally biased region" description="Polar residues" evidence="1">
    <location>
        <begin position="504"/>
        <end position="515"/>
    </location>
</feature>
<evidence type="ECO:0000259" key="2">
    <source>
        <dbReference type="Pfam" id="PF13264"/>
    </source>
</evidence>
<keyword evidence="4" id="KW-1185">Reference proteome</keyword>